<dbReference type="InParanoid" id="J3K4R0"/>
<gene>
    <name evidence="3" type="ORF">CIMG_08063</name>
</gene>
<dbReference type="InterPro" id="IPR015943">
    <property type="entry name" value="WD40/YVTN_repeat-like_dom_sf"/>
</dbReference>
<organism evidence="3 4">
    <name type="scientific">Coccidioides immitis (strain RS)</name>
    <name type="common">Valley fever fungus</name>
    <dbReference type="NCBI Taxonomy" id="246410"/>
    <lineage>
        <taxon>Eukaryota</taxon>
        <taxon>Fungi</taxon>
        <taxon>Dikarya</taxon>
        <taxon>Ascomycota</taxon>
        <taxon>Pezizomycotina</taxon>
        <taxon>Eurotiomycetes</taxon>
        <taxon>Eurotiomycetidae</taxon>
        <taxon>Onygenales</taxon>
        <taxon>Onygenaceae</taxon>
        <taxon>Coccidioides</taxon>
    </lineage>
</organism>
<name>J3K4R0_COCIM</name>
<dbReference type="FunCoup" id="J3K4R0">
    <property type="interactions" value="896"/>
</dbReference>
<dbReference type="PANTHER" id="PTHR44163">
    <property type="entry name" value="U3 SMALL NUCLEOLAR RNA-ASSOCIATED PROTEIN 4 HOMOLOG"/>
    <property type="match status" value="1"/>
</dbReference>
<feature type="chain" id="PRO_5003771586" evidence="2">
    <location>
        <begin position="23"/>
        <end position="1025"/>
    </location>
</feature>
<dbReference type="SMART" id="SM00320">
    <property type="entry name" value="WD40"/>
    <property type="match status" value="6"/>
</dbReference>
<reference evidence="4" key="2">
    <citation type="journal article" date="2010" name="Genome Res.">
        <title>Population genomic sequencing of Coccidioides fungi reveals recent hybridization and transposon control.</title>
        <authorList>
            <person name="Neafsey D.E."/>
            <person name="Barker B.M."/>
            <person name="Sharpton T.J."/>
            <person name="Stajich J.E."/>
            <person name="Park D.J."/>
            <person name="Whiston E."/>
            <person name="Hung C.-Y."/>
            <person name="McMahan C."/>
            <person name="White J."/>
            <person name="Sykes S."/>
            <person name="Heiman D."/>
            <person name="Young S."/>
            <person name="Zeng Q."/>
            <person name="Abouelleil A."/>
            <person name="Aftuck L."/>
            <person name="Bessette D."/>
            <person name="Brown A."/>
            <person name="FitzGerald M."/>
            <person name="Lui A."/>
            <person name="Macdonald J.P."/>
            <person name="Priest M."/>
            <person name="Orbach M.J."/>
            <person name="Galgiani J.N."/>
            <person name="Kirkland T.N."/>
            <person name="Cole G.T."/>
            <person name="Birren B.W."/>
            <person name="Henn M.R."/>
            <person name="Taylor J.W."/>
            <person name="Rounsley S.D."/>
        </authorList>
    </citation>
    <scope>GENOME REANNOTATION</scope>
    <source>
        <strain evidence="4">RS</strain>
    </source>
</reference>
<feature type="region of interest" description="Disordered" evidence="1">
    <location>
        <begin position="849"/>
        <end position="959"/>
    </location>
</feature>
<dbReference type="OrthoDB" id="8883818at2759"/>
<dbReference type="PANTHER" id="PTHR44163:SF1">
    <property type="entry name" value="U3 SMALL NUCLEOLAR RNA-ASSOCIATED PROTEIN 4 HOMOLOG"/>
    <property type="match status" value="1"/>
</dbReference>
<dbReference type="InterPro" id="IPR001680">
    <property type="entry name" value="WD40_rpt"/>
</dbReference>
<dbReference type="STRING" id="246410.J3K4R0"/>
<dbReference type="InterPro" id="IPR036322">
    <property type="entry name" value="WD40_repeat_dom_sf"/>
</dbReference>
<reference evidence="4" key="1">
    <citation type="journal article" date="2009" name="Genome Res.">
        <title>Comparative genomic analyses of the human fungal pathogens Coccidioides and their relatives.</title>
        <authorList>
            <person name="Sharpton T.J."/>
            <person name="Stajich J.E."/>
            <person name="Rounsley S.D."/>
            <person name="Gardner M.J."/>
            <person name="Wortman J.R."/>
            <person name="Jordar V.S."/>
            <person name="Maiti R."/>
            <person name="Kodira C.D."/>
            <person name="Neafsey D.E."/>
            <person name="Zeng Q."/>
            <person name="Hung C.-Y."/>
            <person name="McMahan C."/>
            <person name="Muszewska A."/>
            <person name="Grynberg M."/>
            <person name="Mandel M.A."/>
            <person name="Kellner E.M."/>
            <person name="Barker B.M."/>
            <person name="Galgiani J.N."/>
            <person name="Orbach M.J."/>
            <person name="Kirkland T.N."/>
            <person name="Cole G.T."/>
            <person name="Henn M.R."/>
            <person name="Birren B.W."/>
            <person name="Taylor J.W."/>
        </authorList>
    </citation>
    <scope>NUCLEOTIDE SEQUENCE [LARGE SCALE GENOMIC DNA]</scope>
    <source>
        <strain evidence="4">RS</strain>
    </source>
</reference>
<proteinExistence type="predicted"/>
<keyword evidence="2" id="KW-0732">Signal</keyword>
<dbReference type="Proteomes" id="UP000001261">
    <property type="component" value="Unassembled WGS sequence"/>
</dbReference>
<dbReference type="RefSeq" id="XP_001240900.2">
    <property type="nucleotide sequence ID" value="XM_001240899.2"/>
</dbReference>
<dbReference type="GO" id="GO:0034455">
    <property type="term" value="C:t-UTP complex"/>
    <property type="evidence" value="ECO:0007669"/>
    <property type="project" value="TreeGrafter"/>
</dbReference>
<evidence type="ECO:0000256" key="1">
    <source>
        <dbReference type="SAM" id="MobiDB-lite"/>
    </source>
</evidence>
<dbReference type="InterPro" id="IPR046351">
    <property type="entry name" value="UTP4"/>
</dbReference>
<dbReference type="Gene3D" id="2.130.10.10">
    <property type="entry name" value="YVTN repeat-like/Quinoprotein amine dehydrogenase"/>
    <property type="match status" value="3"/>
</dbReference>
<dbReference type="GO" id="GO:0032040">
    <property type="term" value="C:small-subunit processome"/>
    <property type="evidence" value="ECO:0007669"/>
    <property type="project" value="TreeGrafter"/>
</dbReference>
<dbReference type="Pfam" id="PF00400">
    <property type="entry name" value="WD40"/>
    <property type="match status" value="1"/>
</dbReference>
<evidence type="ECO:0000313" key="4">
    <source>
        <dbReference type="Proteomes" id="UP000001261"/>
    </source>
</evidence>
<evidence type="ECO:0000313" key="3">
    <source>
        <dbReference type="EMBL" id="EAS29317.3"/>
    </source>
</evidence>
<feature type="compositionally biased region" description="Acidic residues" evidence="1">
    <location>
        <begin position="623"/>
        <end position="634"/>
    </location>
</feature>
<dbReference type="GO" id="GO:0030686">
    <property type="term" value="C:90S preribosome"/>
    <property type="evidence" value="ECO:0007669"/>
    <property type="project" value="InterPro"/>
</dbReference>
<sequence length="1025" mass="113722">MKVKKNSIWCLHRLVLTPPVFSQLSMDIHRCRFVPYNPQAINALAFSHPPSTELQGRGVPTLRLAIGRANGDIELWNPSKGTWFQETILRGGKDRSIEGLAWTVDPSEKDSEGNDLPGKLRLFSIGYSSVVTEWDLEKGRPARHSSGNYGEIWCLAAQLRWESRNKKKDGKQLPPAEGEYMGQHLAVGCADGAIVILSTADGDLKYLRTMRPSTKKSRVLNITFQNRNTIVAAYADSSIRIFDIRSGKLLRTVTLGKGPNKAVKELLVWSVKCLPDGTIVSGDSAGEVRFWDSKNYSLIQRIQSHQADVLDIAVSADGESVVSAGADQRTAVYRRKAPEKGAKTRRWVEVMHRRYHTHDVKALAVYETKDISVFVSGGLDTVPVVVPLRSIGKELHRKLPSLPQSPPLSSSPSSRLLMGWWDREVNIWRVSQPSKSLESQQHRLVAKVLFQGEENLTSAALSSDGKLLVAASVSQIKAFCLSPREDGDKPGLQVNKLEIPFEISKCGAKEIAISPDGKWLCFVRSDNVICMARIDIDPEIPGRPQILPGISKLRRAQRNVQRGKLHHGSLGAYDRTIRCIAFSSDSNIVACGDLAGFVDAWVLENKSNLLTNGQIPEKAADSELSDDDSSDEEAGSTNTYGQRWIVPRFDSPIPRLKSGVLLMTFRPSYGSQSKHLTNGVTSNSSPSHNLSTGDDRLVVLTTEHHISEFNVLEGKLTGWSRRNPKSYLPKDFTIVKDRAMGALWDKKGTSERLWLYGPSWLWMFDLAQDFPAPAEPDNEEKAVAALNNDSTTEASPSKKRKRGETKESKIRQPNSGAGDRVPYWQDNIGLGRKMRKVIGDDGETAQWIPIDLKKPADPAQMGDEAADHYEEPSKSILAEFRREPQGDGPGSEEENGEWQQQQQLDEGTSAIRPQSSSNLPNEASEANDHDVEGTTADLQVQEVPGSESKAESRTKHRRSRNPRRWWHTFKYREILGIVPLGQGFTAGDAVGASWANEGMGGLEVAVVERPMWDVALPGRYVRDYE</sequence>
<feature type="signal peptide" evidence="2">
    <location>
        <begin position="1"/>
        <end position="22"/>
    </location>
</feature>
<keyword evidence="3" id="KW-0687">Ribonucleoprotein</keyword>
<dbReference type="EMBL" id="GG704913">
    <property type="protein sequence ID" value="EAS29317.3"/>
    <property type="molecule type" value="Genomic_DNA"/>
</dbReference>
<protein>
    <submittedName>
        <fullName evidence="3">Small nucleolar ribonucleoprotein complex subunit</fullName>
    </submittedName>
</protein>
<accession>J3K4R0</accession>
<dbReference type="GO" id="GO:0000462">
    <property type="term" value="P:maturation of SSU-rRNA from tricistronic rRNA transcript (SSU-rRNA, 5.8S rRNA, LSU-rRNA)"/>
    <property type="evidence" value="ECO:0007669"/>
    <property type="project" value="InterPro"/>
</dbReference>
<dbReference type="GO" id="GO:0003723">
    <property type="term" value="F:RNA binding"/>
    <property type="evidence" value="ECO:0007669"/>
    <property type="project" value="TreeGrafter"/>
</dbReference>
<evidence type="ECO:0000256" key="2">
    <source>
        <dbReference type="SAM" id="SignalP"/>
    </source>
</evidence>
<keyword evidence="4" id="KW-1185">Reference proteome</keyword>
<dbReference type="AlphaFoldDB" id="J3K4R0"/>
<dbReference type="OMA" id="MWDVELP"/>
<dbReference type="SUPFAM" id="SSF50978">
    <property type="entry name" value="WD40 repeat-like"/>
    <property type="match status" value="2"/>
</dbReference>
<dbReference type="GeneID" id="4559327"/>
<dbReference type="KEGG" id="cim:CIMG_08063"/>
<feature type="compositionally biased region" description="Basic and acidic residues" evidence="1">
    <location>
        <begin position="865"/>
        <end position="885"/>
    </location>
</feature>
<feature type="region of interest" description="Disordered" evidence="1">
    <location>
        <begin position="785"/>
        <end position="824"/>
    </location>
</feature>
<dbReference type="VEuPathDB" id="FungiDB:CIMG_08063"/>
<feature type="region of interest" description="Disordered" evidence="1">
    <location>
        <begin position="617"/>
        <end position="638"/>
    </location>
</feature>
<feature type="compositionally biased region" description="Polar residues" evidence="1">
    <location>
        <begin position="911"/>
        <end position="921"/>
    </location>
</feature>
<feature type="compositionally biased region" description="Low complexity" evidence="1">
    <location>
        <begin position="897"/>
        <end position="906"/>
    </location>
</feature>